<dbReference type="InterPro" id="IPR009057">
    <property type="entry name" value="Homeodomain-like_sf"/>
</dbReference>
<accession>A0ABV1E4N5</accession>
<dbReference type="EMBL" id="JBBMFK010000002">
    <property type="protein sequence ID" value="MEQ2442264.1"/>
    <property type="molecule type" value="Genomic_DNA"/>
</dbReference>
<protein>
    <submittedName>
        <fullName evidence="4">TetR family transcriptional regulator</fullName>
    </submittedName>
</protein>
<feature type="domain" description="HTH tetR-type" evidence="3">
    <location>
        <begin position="16"/>
        <end position="76"/>
    </location>
</feature>
<evidence type="ECO:0000313" key="5">
    <source>
        <dbReference type="Proteomes" id="UP001464378"/>
    </source>
</evidence>
<dbReference type="PANTHER" id="PTHR43479">
    <property type="entry name" value="ACREF/ENVCD OPERON REPRESSOR-RELATED"/>
    <property type="match status" value="1"/>
</dbReference>
<dbReference type="Gene3D" id="1.10.357.10">
    <property type="entry name" value="Tetracycline Repressor, domain 2"/>
    <property type="match status" value="1"/>
</dbReference>
<evidence type="ECO:0000256" key="2">
    <source>
        <dbReference type="PROSITE-ProRule" id="PRU00335"/>
    </source>
</evidence>
<keyword evidence="5" id="KW-1185">Reference proteome</keyword>
<feature type="DNA-binding region" description="H-T-H motif" evidence="2">
    <location>
        <begin position="39"/>
        <end position="58"/>
    </location>
</feature>
<dbReference type="InterPro" id="IPR039532">
    <property type="entry name" value="TetR_C_Firmicutes"/>
</dbReference>
<keyword evidence="1 2" id="KW-0238">DNA-binding</keyword>
<dbReference type="PROSITE" id="PS50977">
    <property type="entry name" value="HTH_TETR_2"/>
    <property type="match status" value="1"/>
</dbReference>
<proteinExistence type="predicted"/>
<dbReference type="SUPFAM" id="SSF46689">
    <property type="entry name" value="Homeodomain-like"/>
    <property type="match status" value="1"/>
</dbReference>
<evidence type="ECO:0000256" key="1">
    <source>
        <dbReference type="ARBA" id="ARBA00023125"/>
    </source>
</evidence>
<name>A0ABV1E4N5_9FIRM</name>
<dbReference type="RefSeq" id="WP_349230844.1">
    <property type="nucleotide sequence ID" value="NZ_JBBMFK010000002.1"/>
</dbReference>
<dbReference type="InterPro" id="IPR001647">
    <property type="entry name" value="HTH_TetR"/>
</dbReference>
<organism evidence="4 5">
    <name type="scientific">Pseudoflavonifractor intestinihominis</name>
    <dbReference type="NCBI Taxonomy" id="3133171"/>
    <lineage>
        <taxon>Bacteria</taxon>
        <taxon>Bacillati</taxon>
        <taxon>Bacillota</taxon>
        <taxon>Clostridia</taxon>
        <taxon>Eubacteriales</taxon>
        <taxon>Oscillospiraceae</taxon>
        <taxon>Pseudoflavonifractor</taxon>
    </lineage>
</organism>
<dbReference type="Pfam" id="PF00440">
    <property type="entry name" value="TetR_N"/>
    <property type="match status" value="1"/>
</dbReference>
<reference evidence="4 5" key="1">
    <citation type="submission" date="2024-03" db="EMBL/GenBank/DDBJ databases">
        <title>Human intestinal bacterial collection.</title>
        <authorList>
            <person name="Pauvert C."/>
            <person name="Hitch T.C.A."/>
            <person name="Clavel T."/>
        </authorList>
    </citation>
    <scope>NUCLEOTIDE SEQUENCE [LARGE SCALE GENOMIC DNA]</scope>
    <source>
        <strain evidence="4 5">CLA-AP-H29</strain>
    </source>
</reference>
<dbReference type="PANTHER" id="PTHR43479:SF7">
    <property type="entry name" value="TETR-FAMILY TRANSCRIPTIONAL REGULATOR"/>
    <property type="match status" value="1"/>
</dbReference>
<dbReference type="Proteomes" id="UP001464378">
    <property type="component" value="Unassembled WGS sequence"/>
</dbReference>
<dbReference type="Pfam" id="PF14278">
    <property type="entry name" value="TetR_C_8"/>
    <property type="match status" value="1"/>
</dbReference>
<comment type="caution">
    <text evidence="4">The sequence shown here is derived from an EMBL/GenBank/DDBJ whole genome shotgun (WGS) entry which is preliminary data.</text>
</comment>
<sequence length="193" mass="22202">MRNQPTEEPKEDLRQRRTKKLLTEALLALMEERPFSEISVVDICQRAMIHRTTFYAHFEDKYALLRYAVARLYRAFEPTAEDLRTNPRSYLLSVFQNALSFVRAHKGLYRSAVSSGSMDIQTLEDLVAEQLLSRLPADEAHPARAEITAHFYAGGILSLVRWWIERDTNLSEEALLQQMDQAGLFPELSSQKG</sequence>
<evidence type="ECO:0000259" key="3">
    <source>
        <dbReference type="PROSITE" id="PS50977"/>
    </source>
</evidence>
<gene>
    <name evidence="4" type="ORF">WMO64_02140</name>
</gene>
<dbReference type="InterPro" id="IPR050624">
    <property type="entry name" value="HTH-type_Tx_Regulator"/>
</dbReference>
<evidence type="ECO:0000313" key="4">
    <source>
        <dbReference type="EMBL" id="MEQ2442264.1"/>
    </source>
</evidence>